<dbReference type="InterPro" id="IPR017476">
    <property type="entry name" value="UDP-Glc/GDP-Man"/>
</dbReference>
<dbReference type="PANTHER" id="PTHR43750:SF3">
    <property type="entry name" value="UDP-GLUCOSE 6-DEHYDROGENASE TUAD"/>
    <property type="match status" value="1"/>
</dbReference>
<dbReference type="EC" id="1.1.1.22" evidence="3 8"/>
<evidence type="ECO:0000313" key="10">
    <source>
        <dbReference type="EMBL" id="MCW7753510.1"/>
    </source>
</evidence>
<dbReference type="NCBIfam" id="TIGR03026">
    <property type="entry name" value="NDP-sugDHase"/>
    <property type="match status" value="1"/>
</dbReference>
<dbReference type="Pfam" id="PF03720">
    <property type="entry name" value="UDPG_MGDP_dh_C"/>
    <property type="match status" value="1"/>
</dbReference>
<protein>
    <recommendedName>
        <fullName evidence="4 8">UDP-glucose 6-dehydrogenase</fullName>
        <ecNumber evidence="3 8">1.1.1.22</ecNumber>
    </recommendedName>
</protein>
<organism evidence="10 11">
    <name type="scientific">Desulfobotulus pelophilus</name>
    <dbReference type="NCBI Taxonomy" id="2823377"/>
    <lineage>
        <taxon>Bacteria</taxon>
        <taxon>Pseudomonadati</taxon>
        <taxon>Thermodesulfobacteriota</taxon>
        <taxon>Desulfobacteria</taxon>
        <taxon>Desulfobacterales</taxon>
        <taxon>Desulfobacteraceae</taxon>
        <taxon>Desulfobotulus</taxon>
    </lineage>
</organism>
<evidence type="ECO:0000256" key="1">
    <source>
        <dbReference type="ARBA" id="ARBA00004701"/>
    </source>
</evidence>
<keyword evidence="5 8" id="KW-0560">Oxidoreductase</keyword>
<dbReference type="InterPro" id="IPR036220">
    <property type="entry name" value="UDP-Glc/GDP-Man_DH_C_sf"/>
</dbReference>
<proteinExistence type="inferred from homology"/>
<dbReference type="Pfam" id="PF00984">
    <property type="entry name" value="UDPG_MGDP_dh"/>
    <property type="match status" value="1"/>
</dbReference>
<dbReference type="InterPro" id="IPR001732">
    <property type="entry name" value="UDP-Glc/GDP-Man_DH_N"/>
</dbReference>
<dbReference type="RefSeq" id="WP_265424380.1">
    <property type="nucleotide sequence ID" value="NZ_JAPFPW010000005.1"/>
</dbReference>
<dbReference type="Pfam" id="PF03721">
    <property type="entry name" value="UDPG_MGDP_dh_N"/>
    <property type="match status" value="1"/>
</dbReference>
<dbReference type="InterPro" id="IPR036291">
    <property type="entry name" value="NAD(P)-bd_dom_sf"/>
</dbReference>
<keyword evidence="11" id="KW-1185">Reference proteome</keyword>
<feature type="domain" description="UDP-glucose/GDP-mannose dehydrogenase C-terminal" evidence="9">
    <location>
        <begin position="328"/>
        <end position="436"/>
    </location>
</feature>
<evidence type="ECO:0000256" key="3">
    <source>
        <dbReference type="ARBA" id="ARBA00012954"/>
    </source>
</evidence>
<comment type="catalytic activity">
    <reaction evidence="7 8">
        <text>UDP-alpha-D-glucose + 2 NAD(+) + H2O = UDP-alpha-D-glucuronate + 2 NADH + 3 H(+)</text>
        <dbReference type="Rhea" id="RHEA:23596"/>
        <dbReference type="ChEBI" id="CHEBI:15377"/>
        <dbReference type="ChEBI" id="CHEBI:15378"/>
        <dbReference type="ChEBI" id="CHEBI:57540"/>
        <dbReference type="ChEBI" id="CHEBI:57945"/>
        <dbReference type="ChEBI" id="CHEBI:58052"/>
        <dbReference type="ChEBI" id="CHEBI:58885"/>
        <dbReference type="EC" id="1.1.1.22"/>
    </reaction>
</comment>
<dbReference type="PANTHER" id="PTHR43750">
    <property type="entry name" value="UDP-GLUCOSE 6-DEHYDROGENASE TUAD"/>
    <property type="match status" value="1"/>
</dbReference>
<dbReference type="InterPro" id="IPR008927">
    <property type="entry name" value="6-PGluconate_DH-like_C_sf"/>
</dbReference>
<evidence type="ECO:0000256" key="8">
    <source>
        <dbReference type="PIRNR" id="PIRNR000124"/>
    </source>
</evidence>
<sequence length="468" mass="51292">MDIIVIGTGYVGLVTGVCLAEMGNRVTCVDRNPEKIQALEKGLLPIYEPGLGEMMQRNMASKNLFFTTNLTGTMNSPCLCFIAVGTPPRTNGAADIRQVMSVADDIARHMKAPVLVVNKTTAPVGTCDAIIRQIRMGLAARNKTITFDVASNPEFLKEGDAVADFMRPDRIIIGLSQQKAAAIPEIQSQEILSRLYAPFSRNHHKIIFMGMRDAEMTKYAANCMLATKISFMNEMASICENVGADVERVRRGMGADSRIGYDFIYAGCGYGGSCFPKDIQALIRAAEDMGITPDILKAVEKRNFTQKKRLFEKALAFFGGNLSGRHFAIWGLAFKPGTDDMREAPSLSLIQSLMEAGASLVAYDPVAMDTAKAILPSSWLASGRMAMAEHQYAALQGVDALFLVTEWKPFRQPDFAAMKRLMKQPVIFDGRNQFDPEELAKKGFDYKGIGRGRMDAGQDILECTAQAS</sequence>
<evidence type="ECO:0000256" key="2">
    <source>
        <dbReference type="ARBA" id="ARBA00006601"/>
    </source>
</evidence>
<evidence type="ECO:0000313" key="11">
    <source>
        <dbReference type="Proteomes" id="UP001209681"/>
    </source>
</evidence>
<dbReference type="SMART" id="SM00984">
    <property type="entry name" value="UDPG_MGDP_dh_C"/>
    <property type="match status" value="1"/>
</dbReference>
<dbReference type="PIRSF" id="PIRSF500134">
    <property type="entry name" value="UDPglc_DH_bac"/>
    <property type="match status" value="1"/>
</dbReference>
<dbReference type="SUPFAM" id="SSF51735">
    <property type="entry name" value="NAD(P)-binding Rossmann-fold domains"/>
    <property type="match status" value="1"/>
</dbReference>
<dbReference type="Gene3D" id="3.40.50.720">
    <property type="entry name" value="NAD(P)-binding Rossmann-like Domain"/>
    <property type="match status" value="2"/>
</dbReference>
<dbReference type="InterPro" id="IPR014027">
    <property type="entry name" value="UDP-Glc/GDP-Man_DH_C"/>
</dbReference>
<evidence type="ECO:0000259" key="9">
    <source>
        <dbReference type="SMART" id="SM00984"/>
    </source>
</evidence>
<dbReference type="Proteomes" id="UP001209681">
    <property type="component" value="Unassembled WGS sequence"/>
</dbReference>
<dbReference type="SUPFAM" id="SSF52413">
    <property type="entry name" value="UDP-glucose/GDP-mannose dehydrogenase C-terminal domain"/>
    <property type="match status" value="1"/>
</dbReference>
<comment type="pathway">
    <text evidence="1">Nucleotide-sugar biosynthesis; UDP-alpha-D-glucuronate biosynthesis; UDP-alpha-D-glucuronate from UDP-alpha-D-glucose: step 1/1.</text>
</comment>
<name>A0ABT3N7T5_9BACT</name>
<evidence type="ECO:0000256" key="4">
    <source>
        <dbReference type="ARBA" id="ARBA00015132"/>
    </source>
</evidence>
<keyword evidence="6 8" id="KW-0520">NAD</keyword>
<evidence type="ECO:0000256" key="7">
    <source>
        <dbReference type="ARBA" id="ARBA00047473"/>
    </source>
</evidence>
<gene>
    <name evidence="10" type="ORF">OOT00_05850</name>
</gene>
<comment type="caution">
    <text evidence="10">The sequence shown here is derived from an EMBL/GenBank/DDBJ whole genome shotgun (WGS) entry which is preliminary data.</text>
</comment>
<evidence type="ECO:0000256" key="6">
    <source>
        <dbReference type="ARBA" id="ARBA00023027"/>
    </source>
</evidence>
<dbReference type="InterPro" id="IPR028357">
    <property type="entry name" value="UDPglc_DH_bac"/>
</dbReference>
<dbReference type="Gene3D" id="1.20.5.100">
    <property type="entry name" value="Cytochrome c1, transmembrane anchor, C-terminal"/>
    <property type="match status" value="1"/>
</dbReference>
<dbReference type="PIRSF" id="PIRSF000124">
    <property type="entry name" value="UDPglc_GDPman_dh"/>
    <property type="match status" value="1"/>
</dbReference>
<reference evidence="10 11" key="1">
    <citation type="submission" date="2022-11" db="EMBL/GenBank/DDBJ databases">
        <title>Desulfobotulus tamanensis H1 sp. nov. - anaerobic, alkaliphilic, sulphate reducing bacterium isolated from terrestrial mud volcano.</title>
        <authorList>
            <person name="Frolova A."/>
            <person name="Merkel A.Y."/>
            <person name="Slobodkin A.I."/>
        </authorList>
    </citation>
    <scope>NUCLEOTIDE SEQUENCE [LARGE SCALE GENOMIC DNA]</scope>
    <source>
        <strain evidence="10 11">H1</strain>
    </source>
</reference>
<accession>A0ABT3N7T5</accession>
<dbReference type="InterPro" id="IPR014026">
    <property type="entry name" value="UDP-Glc/GDP-Man_DH_dimer"/>
</dbReference>
<evidence type="ECO:0000256" key="5">
    <source>
        <dbReference type="ARBA" id="ARBA00023002"/>
    </source>
</evidence>
<dbReference type="EMBL" id="JAPFPW010000005">
    <property type="protein sequence ID" value="MCW7753510.1"/>
    <property type="molecule type" value="Genomic_DNA"/>
</dbReference>
<dbReference type="SUPFAM" id="SSF48179">
    <property type="entry name" value="6-phosphogluconate dehydrogenase C-terminal domain-like"/>
    <property type="match status" value="1"/>
</dbReference>
<comment type="similarity">
    <text evidence="2 8">Belongs to the UDP-glucose/GDP-mannose dehydrogenase family.</text>
</comment>